<dbReference type="PANTHER" id="PTHR46401">
    <property type="entry name" value="GLYCOSYLTRANSFERASE WBBK-RELATED"/>
    <property type="match status" value="1"/>
</dbReference>
<dbReference type="PANTHER" id="PTHR46401:SF2">
    <property type="entry name" value="GLYCOSYLTRANSFERASE WBBK-RELATED"/>
    <property type="match status" value="1"/>
</dbReference>
<feature type="domain" description="Glycosyl transferase family 1" evidence="2">
    <location>
        <begin position="206"/>
        <end position="362"/>
    </location>
</feature>
<dbReference type="SUPFAM" id="SSF53756">
    <property type="entry name" value="UDP-Glycosyltransferase/glycogen phosphorylase"/>
    <property type="match status" value="1"/>
</dbReference>
<proteinExistence type="predicted"/>
<evidence type="ECO:0000256" key="1">
    <source>
        <dbReference type="ARBA" id="ARBA00022679"/>
    </source>
</evidence>
<reference evidence="3" key="2">
    <citation type="journal article" date="2015" name="Sci. Rep.">
        <title>Genetic analysis of capsular polysaccharide synthesis gene clusters in 79 capsular types of Klebsiella spp.</title>
        <authorList>
            <person name="Pan Y.J."/>
            <person name="Lin T.L."/>
            <person name="Chen C.T."/>
            <person name="Chen Y.Y."/>
            <person name="Hsieh P.F."/>
            <person name="Hsu C.R."/>
            <person name="Wu M.C."/>
            <person name="Wang J.T."/>
        </authorList>
    </citation>
    <scope>NUCLEOTIDE SEQUENCE</scope>
    <source>
        <strain evidence="3">919</strain>
    </source>
</reference>
<dbReference type="Pfam" id="PF00534">
    <property type="entry name" value="Glycos_transf_1"/>
    <property type="match status" value="1"/>
</dbReference>
<sequence length="382" mass="43787">MEVVLLKSKPIIVQICRDATDTGGGRVALEISKYFALSGYKVIIITDTICDANIHDVSFQYTSMGQLLKDWKAGNKITKTLRHLLQLVVFMFTSYFELTKIKDKKITINHNLESLAGDVYVIHNVFNYENKNKPILKRLLRWFNPVFFIRAGREYLLLRLAYDKKIICVSEQTLSEARAYCPSNSNLCYINNGVNADFFSYKNRFLKQKEFNLIFVGHEFERKGLEYIIKSLSLVPEYIKLYIVGGAGSSRKKYEELIDEHNLQGRVIFKGTILGQDLVTLYHRCDLFVLPSKYETWALVGLESMSCGLPVLMTNVGGIPEYLKDGLNGFFITQNEKDIAEKVNVISSNKELYEQMSANARQTALKHSWNACAQKYLNVIEQ</sequence>
<accession>A0A0P0YQ51</accession>
<reference evidence="3" key="1">
    <citation type="submission" date="2014-04" db="EMBL/GenBank/DDBJ databases">
        <authorList>
            <person name="Harrison E."/>
        </authorList>
    </citation>
    <scope>NUCLEOTIDE SEQUENCE</scope>
    <source>
        <strain evidence="3">919</strain>
    </source>
</reference>
<organism evidence="3">
    <name type="scientific">Klebsiella sp. 919</name>
    <dbReference type="NCBI Taxonomy" id="1497795"/>
    <lineage>
        <taxon>Bacteria</taxon>
        <taxon>Pseudomonadati</taxon>
        <taxon>Pseudomonadota</taxon>
        <taxon>Gammaproteobacteria</taxon>
        <taxon>Enterobacterales</taxon>
        <taxon>Enterobacteriaceae</taxon>
        <taxon>Klebsiella/Raoultella group</taxon>
        <taxon>Klebsiella</taxon>
    </lineage>
</organism>
<dbReference type="EMBL" id="AB924552">
    <property type="protein sequence ID" value="BAT23270.1"/>
    <property type="molecule type" value="Genomic_DNA"/>
</dbReference>
<keyword evidence="1 3" id="KW-0808">Transferase</keyword>
<dbReference type="GO" id="GO:0016757">
    <property type="term" value="F:glycosyltransferase activity"/>
    <property type="evidence" value="ECO:0007669"/>
    <property type="project" value="InterPro"/>
</dbReference>
<dbReference type="InterPro" id="IPR001296">
    <property type="entry name" value="Glyco_trans_1"/>
</dbReference>
<gene>
    <name evidence="3" type="primary">wcsN</name>
</gene>
<dbReference type="Gene3D" id="3.40.50.2000">
    <property type="entry name" value="Glycogen Phosphorylase B"/>
    <property type="match status" value="2"/>
</dbReference>
<name>A0A0P0YQ51_9ENTR</name>
<dbReference type="CDD" id="cd03801">
    <property type="entry name" value="GT4_PimA-like"/>
    <property type="match status" value="1"/>
</dbReference>
<evidence type="ECO:0000313" key="3">
    <source>
        <dbReference type="EMBL" id="BAT23270.1"/>
    </source>
</evidence>
<dbReference type="AlphaFoldDB" id="A0A0P0YQ51"/>
<evidence type="ECO:0000259" key="2">
    <source>
        <dbReference type="Pfam" id="PF00534"/>
    </source>
</evidence>
<protein>
    <submittedName>
        <fullName evidence="3">Putative glycosyltransferase</fullName>
    </submittedName>
</protein>